<protein>
    <submittedName>
        <fullName evidence="1">Uncharacterized protein</fullName>
    </submittedName>
</protein>
<dbReference type="EMBL" id="GGEC01045453">
    <property type="protein sequence ID" value="MBX25937.1"/>
    <property type="molecule type" value="Transcribed_RNA"/>
</dbReference>
<name>A0A2P2M6W5_RHIMU</name>
<dbReference type="AlphaFoldDB" id="A0A2P2M6W5"/>
<sequence length="26" mass="3161">MPRTVSVRSLSQRIYRSHLLQWFQGN</sequence>
<accession>A0A2P2M6W5</accession>
<evidence type="ECO:0000313" key="1">
    <source>
        <dbReference type="EMBL" id="MBX25937.1"/>
    </source>
</evidence>
<organism evidence="1">
    <name type="scientific">Rhizophora mucronata</name>
    <name type="common">Asiatic mangrove</name>
    <dbReference type="NCBI Taxonomy" id="61149"/>
    <lineage>
        <taxon>Eukaryota</taxon>
        <taxon>Viridiplantae</taxon>
        <taxon>Streptophyta</taxon>
        <taxon>Embryophyta</taxon>
        <taxon>Tracheophyta</taxon>
        <taxon>Spermatophyta</taxon>
        <taxon>Magnoliopsida</taxon>
        <taxon>eudicotyledons</taxon>
        <taxon>Gunneridae</taxon>
        <taxon>Pentapetalae</taxon>
        <taxon>rosids</taxon>
        <taxon>fabids</taxon>
        <taxon>Malpighiales</taxon>
        <taxon>Rhizophoraceae</taxon>
        <taxon>Rhizophora</taxon>
    </lineage>
</organism>
<proteinExistence type="predicted"/>
<reference evidence="1" key="1">
    <citation type="submission" date="2018-02" db="EMBL/GenBank/DDBJ databases">
        <title>Rhizophora mucronata_Transcriptome.</title>
        <authorList>
            <person name="Meera S.P."/>
            <person name="Sreeshan A."/>
            <person name="Augustine A."/>
        </authorList>
    </citation>
    <scope>NUCLEOTIDE SEQUENCE</scope>
    <source>
        <tissue evidence="1">Leaf</tissue>
    </source>
</reference>